<geneLocation type="plasmid" evidence="1">
    <name>p9555</name>
</geneLocation>
<evidence type="ECO:0000313" key="1">
    <source>
        <dbReference type="EMBL" id="AAR83728.1"/>
    </source>
</evidence>
<sequence length="55" mass="6265">MPYPLIFQVIYFSNNLILNSSRVLISPETYFFSNTSHSLDGYSPSNAKLAKAFFI</sequence>
<reference evidence="1" key="1">
    <citation type="journal article" date="2006" name="Antimicrob. Agents Chemother.">
        <title>Distribution of tetracycline resistance genes in Actinobacillus pleuropneumoniae isolates from Spain.</title>
        <authorList>
            <person name="Blanco M."/>
            <person name="Gutierrez-Martin C.B."/>
            <person name="Rodriguez-Ferri E.F."/>
            <person name="Roberts M.C."/>
            <person name="Navas J."/>
        </authorList>
    </citation>
    <scope>NUCLEOTIDE SEQUENCE</scope>
    <source>
        <plasmid evidence="1">p9555</plasmid>
    </source>
</reference>
<keyword evidence="1" id="KW-0614">Plasmid</keyword>
<protein>
    <submittedName>
        <fullName evidence="1">Uncharacterized protein</fullName>
    </submittedName>
</protein>
<name>Q3BDW2_ACTPL</name>
<dbReference type="EMBL" id="AY359464">
    <property type="protein sequence ID" value="AAR83728.1"/>
    <property type="molecule type" value="Genomic_DNA"/>
</dbReference>
<organism evidence="1">
    <name type="scientific">Actinobacillus pleuropneumoniae</name>
    <name type="common">Haemophilus pleuropneumoniae</name>
    <dbReference type="NCBI Taxonomy" id="715"/>
    <lineage>
        <taxon>Bacteria</taxon>
        <taxon>Pseudomonadati</taxon>
        <taxon>Pseudomonadota</taxon>
        <taxon>Gammaproteobacteria</taxon>
        <taxon>Pasteurellales</taxon>
        <taxon>Pasteurellaceae</taxon>
        <taxon>Actinobacillus</taxon>
    </lineage>
</organism>
<proteinExistence type="predicted"/>
<accession>Q3BDW2</accession>
<dbReference type="AlphaFoldDB" id="Q3BDW2"/>